<keyword evidence="10" id="KW-1185">Reference proteome</keyword>
<evidence type="ECO:0000256" key="7">
    <source>
        <dbReference type="SAM" id="SignalP"/>
    </source>
</evidence>
<proteinExistence type="inferred from homology"/>
<dbReference type="RefSeq" id="WP_085383633.1">
    <property type="nucleotide sequence ID" value="NZ_NAFJ01000149.1"/>
</dbReference>
<keyword evidence="7" id="KW-0732">Signal</keyword>
<evidence type="ECO:0000256" key="2">
    <source>
        <dbReference type="ARBA" id="ARBA00010973"/>
    </source>
</evidence>
<comment type="function">
    <text evidence="1">Is involved in generating a small heat-stable compound (Nod), an acylated oligomer of N-acetylglucosamine, that stimulates mitosis in various plant protoplasts.</text>
</comment>
<comment type="caution">
    <text evidence="9">The sequence shown here is derived from an EMBL/GenBank/DDBJ whole genome shotgun (WGS) entry which is preliminary data.</text>
</comment>
<protein>
    <recommendedName>
        <fullName evidence="3">Chitooligosaccharide deacetylase</fullName>
    </recommendedName>
    <alternativeName>
        <fullName evidence="6">Nodulation protein B</fullName>
    </alternativeName>
</protein>
<gene>
    <name evidence="9" type="ORF">BST63_05420</name>
</gene>
<evidence type="ECO:0000256" key="1">
    <source>
        <dbReference type="ARBA" id="ARBA00003236"/>
    </source>
</evidence>
<dbReference type="Proteomes" id="UP000193884">
    <property type="component" value="Unassembled WGS sequence"/>
</dbReference>
<keyword evidence="5" id="KW-0378">Hydrolase</keyword>
<dbReference type="EMBL" id="NAFK01000134">
    <property type="protein sequence ID" value="OSJ33521.1"/>
    <property type="molecule type" value="Genomic_DNA"/>
</dbReference>
<dbReference type="PROSITE" id="PS51677">
    <property type="entry name" value="NODB"/>
    <property type="match status" value="1"/>
</dbReference>
<feature type="chain" id="PRO_5045972361" description="Chitooligosaccharide deacetylase" evidence="7">
    <location>
        <begin position="29"/>
        <end position="268"/>
    </location>
</feature>
<evidence type="ECO:0000259" key="8">
    <source>
        <dbReference type="PROSITE" id="PS51677"/>
    </source>
</evidence>
<dbReference type="CDD" id="cd10917">
    <property type="entry name" value="CE4_NodB_like_6s_7s"/>
    <property type="match status" value="1"/>
</dbReference>
<dbReference type="InterPro" id="IPR002509">
    <property type="entry name" value="NODB_dom"/>
</dbReference>
<dbReference type="Gene3D" id="3.20.20.370">
    <property type="entry name" value="Glycoside hydrolase/deacetylase"/>
    <property type="match status" value="1"/>
</dbReference>
<dbReference type="PANTHER" id="PTHR10587:SF133">
    <property type="entry name" value="CHITIN DEACETYLASE 1-RELATED"/>
    <property type="match status" value="1"/>
</dbReference>
<keyword evidence="4" id="KW-0479">Metal-binding</keyword>
<reference evidence="9 10" key="1">
    <citation type="submission" date="2017-03" db="EMBL/GenBank/DDBJ databases">
        <title>Whole genome sequences of fourteen strains of Bradyrhizobium canariense and one strain of Bradyrhizobium japonicum isolated from Lupinus (Papilionoideae: Genisteae) species in Algeria.</title>
        <authorList>
            <person name="Crovadore J."/>
            <person name="Chekireb D."/>
            <person name="Brachmann A."/>
            <person name="Chablais R."/>
            <person name="Cochard B."/>
            <person name="Lefort F."/>
        </authorList>
    </citation>
    <scope>NUCLEOTIDE SEQUENCE [LARGE SCALE GENOMIC DNA]</scope>
    <source>
        <strain evidence="9 10">UBMAN05</strain>
    </source>
</reference>
<evidence type="ECO:0000256" key="4">
    <source>
        <dbReference type="ARBA" id="ARBA00022723"/>
    </source>
</evidence>
<dbReference type="SUPFAM" id="SSF88713">
    <property type="entry name" value="Glycoside hydrolase/deacetylase"/>
    <property type="match status" value="1"/>
</dbReference>
<dbReference type="InterPro" id="IPR011330">
    <property type="entry name" value="Glyco_hydro/deAcase_b/a-brl"/>
</dbReference>
<name>A0ABX3X8Y7_9BRAD</name>
<evidence type="ECO:0000256" key="5">
    <source>
        <dbReference type="ARBA" id="ARBA00022801"/>
    </source>
</evidence>
<evidence type="ECO:0000256" key="3">
    <source>
        <dbReference type="ARBA" id="ARBA00020071"/>
    </source>
</evidence>
<feature type="signal peptide" evidence="7">
    <location>
        <begin position="1"/>
        <end position="28"/>
    </location>
</feature>
<accession>A0ABX3X8Y7</accession>
<dbReference type="InterPro" id="IPR050248">
    <property type="entry name" value="Polysacc_deacetylase_ArnD"/>
</dbReference>
<dbReference type="PROSITE" id="PS51257">
    <property type="entry name" value="PROKAR_LIPOPROTEIN"/>
    <property type="match status" value="1"/>
</dbReference>
<evidence type="ECO:0000256" key="6">
    <source>
        <dbReference type="ARBA" id="ARBA00032976"/>
    </source>
</evidence>
<dbReference type="Pfam" id="PF01522">
    <property type="entry name" value="Polysacc_deac_1"/>
    <property type="match status" value="1"/>
</dbReference>
<evidence type="ECO:0000313" key="9">
    <source>
        <dbReference type="EMBL" id="OSJ33521.1"/>
    </source>
</evidence>
<sequence length="268" mass="29530">MANRHLNRLASWLAGAAVVFACNGIASAADCLRQNALGTSRVLAVDPKAYPRVGSNEFPKTLPLADHEVVLTFDDGPRPPNTQKVLEALAQECVRATFFLVGRSSAEFPELVRRIASQGHSIAHHSWSHQMMSKMPFEQAMDDIHRGIAADELALEGVSTNVPSTPFFRFPHFDSSPAMLDALQSRGIVVFGTDLWASDWEDISPDQELMNVIAQLESTRKGIILLHDAQARTAAMMPALLRYLHKNGYRVVHLVSAAQAEKKAETRH</sequence>
<comment type="similarity">
    <text evidence="2">Belongs to the polysaccharide deacetylase family.</text>
</comment>
<feature type="domain" description="NodB homology" evidence="8">
    <location>
        <begin position="67"/>
        <end position="252"/>
    </location>
</feature>
<evidence type="ECO:0000313" key="10">
    <source>
        <dbReference type="Proteomes" id="UP000193884"/>
    </source>
</evidence>
<dbReference type="PANTHER" id="PTHR10587">
    <property type="entry name" value="GLYCOSYL TRANSFERASE-RELATED"/>
    <property type="match status" value="1"/>
</dbReference>
<organism evidence="9 10">
    <name type="scientific">Bradyrhizobium canariense</name>
    <dbReference type="NCBI Taxonomy" id="255045"/>
    <lineage>
        <taxon>Bacteria</taxon>
        <taxon>Pseudomonadati</taxon>
        <taxon>Pseudomonadota</taxon>
        <taxon>Alphaproteobacteria</taxon>
        <taxon>Hyphomicrobiales</taxon>
        <taxon>Nitrobacteraceae</taxon>
        <taxon>Bradyrhizobium</taxon>
    </lineage>
</organism>